<evidence type="ECO:0000256" key="7">
    <source>
        <dbReference type="ARBA" id="ARBA00022779"/>
    </source>
</evidence>
<gene>
    <name evidence="12" type="ORF">CLV83_3043</name>
</gene>
<dbReference type="EMBL" id="SMFU01000009">
    <property type="protein sequence ID" value="TCK06094.1"/>
    <property type="molecule type" value="Genomic_DNA"/>
</dbReference>
<evidence type="ECO:0000256" key="1">
    <source>
        <dbReference type="ARBA" id="ARBA00002254"/>
    </source>
</evidence>
<keyword evidence="13" id="KW-1185">Reference proteome</keyword>
<dbReference type="PANTHER" id="PTHR35091:SF2">
    <property type="entry name" value="FLAGELLAR PROTEIN FLIL"/>
    <property type="match status" value="1"/>
</dbReference>
<feature type="chain" id="PRO_5020843964" description="Flagellar protein FliL" evidence="11">
    <location>
        <begin position="23"/>
        <end position="132"/>
    </location>
</feature>
<dbReference type="GO" id="GO:0005886">
    <property type="term" value="C:plasma membrane"/>
    <property type="evidence" value="ECO:0007669"/>
    <property type="project" value="UniProtKB-SubCell"/>
</dbReference>
<reference evidence="12 13" key="1">
    <citation type="submission" date="2019-03" db="EMBL/GenBank/DDBJ databases">
        <title>Genomic Encyclopedia of Archaeal and Bacterial Type Strains, Phase II (KMG-II): from individual species to whole genera.</title>
        <authorList>
            <person name="Goeker M."/>
        </authorList>
    </citation>
    <scope>NUCLEOTIDE SEQUENCE [LARGE SCALE GENOMIC DNA]</scope>
    <source>
        <strain evidence="12 13">DSM 27697</strain>
    </source>
</reference>
<dbReference type="RefSeq" id="WP_132294019.1">
    <property type="nucleotide sequence ID" value="NZ_SMFU01000009.1"/>
</dbReference>
<evidence type="ECO:0000256" key="11">
    <source>
        <dbReference type="SAM" id="SignalP"/>
    </source>
</evidence>
<proteinExistence type="inferred from homology"/>
<evidence type="ECO:0000256" key="2">
    <source>
        <dbReference type="ARBA" id="ARBA00004162"/>
    </source>
</evidence>
<feature type="signal peptide" evidence="11">
    <location>
        <begin position="1"/>
        <end position="22"/>
    </location>
</feature>
<accession>A0A4R1GDD4</accession>
<comment type="caution">
    <text evidence="12">The sequence shown here is derived from an EMBL/GenBank/DDBJ whole genome shotgun (WGS) entry which is preliminary data.</text>
</comment>
<dbReference type="GO" id="GO:0009425">
    <property type="term" value="C:bacterial-type flagellum basal body"/>
    <property type="evidence" value="ECO:0007669"/>
    <property type="project" value="InterPro"/>
</dbReference>
<dbReference type="GO" id="GO:0071978">
    <property type="term" value="P:bacterial-type flagellum-dependent swarming motility"/>
    <property type="evidence" value="ECO:0007669"/>
    <property type="project" value="TreeGrafter"/>
</dbReference>
<dbReference type="Pfam" id="PF03748">
    <property type="entry name" value="FliL"/>
    <property type="match status" value="1"/>
</dbReference>
<keyword evidence="4" id="KW-1003">Cell membrane</keyword>
<keyword evidence="7 10" id="KW-0283">Flagellar rotation</keyword>
<dbReference type="AlphaFoldDB" id="A0A4R1GDD4"/>
<evidence type="ECO:0000256" key="6">
    <source>
        <dbReference type="ARBA" id="ARBA00022692"/>
    </source>
</evidence>
<dbReference type="Proteomes" id="UP000294546">
    <property type="component" value="Unassembled WGS sequence"/>
</dbReference>
<name>A0A4R1GDD4_9GAMM</name>
<keyword evidence="12" id="KW-0969">Cilium</keyword>
<protein>
    <recommendedName>
        <fullName evidence="10">Flagellar protein FliL</fullName>
    </recommendedName>
</protein>
<keyword evidence="11" id="KW-0732">Signal</keyword>
<dbReference type="OrthoDB" id="7063251at2"/>
<comment type="function">
    <text evidence="1 10">Controls the rotational direction of flagella during chemotaxis.</text>
</comment>
<evidence type="ECO:0000256" key="4">
    <source>
        <dbReference type="ARBA" id="ARBA00022475"/>
    </source>
</evidence>
<evidence type="ECO:0000256" key="9">
    <source>
        <dbReference type="ARBA" id="ARBA00023136"/>
    </source>
</evidence>
<comment type="similarity">
    <text evidence="3 10">Belongs to the FliL family.</text>
</comment>
<keyword evidence="10" id="KW-0997">Cell inner membrane</keyword>
<evidence type="ECO:0000313" key="12">
    <source>
        <dbReference type="EMBL" id="TCK06094.1"/>
    </source>
</evidence>
<evidence type="ECO:0000256" key="5">
    <source>
        <dbReference type="ARBA" id="ARBA00022500"/>
    </source>
</evidence>
<evidence type="ECO:0000256" key="10">
    <source>
        <dbReference type="RuleBase" id="RU364125"/>
    </source>
</evidence>
<sequence>MFRTLKPLLLTLLFLTAPQLHAEEEGAPYISYIELKPFVTNFGSADDLHFLKAEVTLQVDSEAAHHAVNAHKAQIRNDLVFLFSAQTEESVAGVAAQQLLSGEALKLVQDMLREEEGAPYVADLFFTSFVVQ</sequence>
<organism evidence="12 13">
    <name type="scientific">Marinobacterium mangrovicola</name>
    <dbReference type="NCBI Taxonomy" id="1476959"/>
    <lineage>
        <taxon>Bacteria</taxon>
        <taxon>Pseudomonadati</taxon>
        <taxon>Pseudomonadota</taxon>
        <taxon>Gammaproteobacteria</taxon>
        <taxon>Oceanospirillales</taxon>
        <taxon>Oceanospirillaceae</taxon>
        <taxon>Marinobacterium</taxon>
    </lineage>
</organism>
<evidence type="ECO:0000313" key="13">
    <source>
        <dbReference type="Proteomes" id="UP000294546"/>
    </source>
</evidence>
<dbReference type="InterPro" id="IPR005503">
    <property type="entry name" value="FliL"/>
</dbReference>
<keyword evidence="5 10" id="KW-0145">Chemotaxis</keyword>
<keyword evidence="12" id="KW-0282">Flagellum</keyword>
<keyword evidence="6" id="KW-0812">Transmembrane</keyword>
<keyword evidence="9 10" id="KW-0472">Membrane</keyword>
<dbReference type="PANTHER" id="PTHR35091">
    <property type="entry name" value="FLAGELLAR PROTEIN FLIL"/>
    <property type="match status" value="1"/>
</dbReference>
<comment type="subcellular location">
    <subcellularLocation>
        <location evidence="10">Cell inner membrane</location>
    </subcellularLocation>
    <subcellularLocation>
        <location evidence="2">Cell membrane</location>
        <topology evidence="2">Single-pass membrane protein</topology>
    </subcellularLocation>
</comment>
<keyword evidence="8" id="KW-1133">Transmembrane helix</keyword>
<dbReference type="GO" id="GO:0006935">
    <property type="term" value="P:chemotaxis"/>
    <property type="evidence" value="ECO:0007669"/>
    <property type="project" value="UniProtKB-KW"/>
</dbReference>
<keyword evidence="12" id="KW-0966">Cell projection</keyword>
<evidence type="ECO:0000256" key="8">
    <source>
        <dbReference type="ARBA" id="ARBA00022989"/>
    </source>
</evidence>
<evidence type="ECO:0000256" key="3">
    <source>
        <dbReference type="ARBA" id="ARBA00008281"/>
    </source>
</evidence>